<reference evidence="3" key="1">
    <citation type="journal article" date="2011" name="Plant Physiol.">
        <title>Comprehensive sequence analysis of 24,783 barley full-length cDNAs derived from 12 clone libraries.</title>
        <authorList>
            <person name="Matsumoto T."/>
            <person name="Tanaka T."/>
            <person name="Sakai H."/>
            <person name="Amano N."/>
            <person name="Kanamori H."/>
            <person name="Kurita K."/>
            <person name="Kikuta A."/>
            <person name="Kamiya K."/>
            <person name="Yamamoto M."/>
            <person name="Ikawa H."/>
            <person name="Fujii N."/>
            <person name="Hori K."/>
            <person name="Itoh T."/>
            <person name="Sato K."/>
        </authorList>
    </citation>
    <scope>NUCLEOTIDE SEQUENCE</scope>
    <source>
        <tissue evidence="3">Shoot and root</tissue>
    </source>
</reference>
<sequence>MPNPGEHPRWVVILGAGLAGLTVASELEKYLTAHPDAMHVVLVDHRHSLLFSTANQFALTRRAQPQQVTNPYTDLKFTNVFFIQDEVISINTDRRLVYSRGHRFRYDVLVVAMEAEFDFEKVANLNKAAYNISSMESVLQLRDALADFGGGNILVTAGTALRSNPTACYEYALLLKTLVKTRMEEKVNEITKVILAVPEEPSYSAWQLSAFEDIIRDRDIQFLPGHKPMFVDYTRRGVIFSNGEKVKYDILVADLPTRPAQALIESKLATEKQGIPSHPFTCRTDLPNVYCIGDCAEMFLPPPESLDVPKAGPFFVSQGKAVAQDILQLLATNPPPPWRPDEGLGQREAVAVYAEVGSSEAIEIVANIFNNAKDIFEFSDPGKDNMKRLIGWWDDLVTEWFLVKDAP</sequence>
<feature type="domain" description="FAD/NAD(P)-binding" evidence="2">
    <location>
        <begin position="11"/>
        <end position="296"/>
    </location>
</feature>
<feature type="chain" id="PRO_5003275606" evidence="1">
    <location>
        <begin position="25"/>
        <end position="407"/>
    </location>
</feature>
<organism evidence="3">
    <name type="scientific">Hordeum vulgare subsp. vulgare</name>
    <name type="common">Domesticated barley</name>
    <dbReference type="NCBI Taxonomy" id="112509"/>
    <lineage>
        <taxon>Eukaryota</taxon>
        <taxon>Viridiplantae</taxon>
        <taxon>Streptophyta</taxon>
        <taxon>Embryophyta</taxon>
        <taxon>Tracheophyta</taxon>
        <taxon>Spermatophyta</taxon>
        <taxon>Magnoliopsida</taxon>
        <taxon>Liliopsida</taxon>
        <taxon>Poales</taxon>
        <taxon>Poaceae</taxon>
        <taxon>BOP clade</taxon>
        <taxon>Pooideae</taxon>
        <taxon>Triticodae</taxon>
        <taxon>Triticeae</taxon>
        <taxon>Hordeinae</taxon>
        <taxon>Hordeum</taxon>
    </lineage>
</organism>
<dbReference type="EMBL" id="AK362792">
    <property type="protein sequence ID" value="BAJ93996.1"/>
    <property type="molecule type" value="mRNA"/>
</dbReference>
<protein>
    <submittedName>
        <fullName evidence="3">Predicted protein</fullName>
    </submittedName>
</protein>
<dbReference type="PRINTS" id="PR00368">
    <property type="entry name" value="FADPNR"/>
</dbReference>
<dbReference type="PANTHER" id="PTHR43755:SF1">
    <property type="entry name" value="FAD-DEPENDENT PYRIDINE NUCLEOTIDE-DISULPHIDE OXIDOREDUCTASE"/>
    <property type="match status" value="1"/>
</dbReference>
<keyword evidence="1" id="KW-0732">Signal</keyword>
<dbReference type="PANTHER" id="PTHR43755">
    <property type="match status" value="1"/>
</dbReference>
<dbReference type="GO" id="GO:0016491">
    <property type="term" value="F:oxidoreductase activity"/>
    <property type="evidence" value="ECO:0007669"/>
    <property type="project" value="InterPro"/>
</dbReference>
<proteinExistence type="evidence at transcript level"/>
<feature type="signal peptide" evidence="1">
    <location>
        <begin position="1"/>
        <end position="24"/>
    </location>
</feature>
<dbReference type="Gene3D" id="3.50.50.60">
    <property type="entry name" value="FAD/NAD(P)-binding domain"/>
    <property type="match status" value="2"/>
</dbReference>
<accession>F2DFX5</accession>
<name>F2DFX5_HORVV</name>
<dbReference type="Pfam" id="PF07992">
    <property type="entry name" value="Pyr_redox_2"/>
    <property type="match status" value="1"/>
</dbReference>
<dbReference type="InterPro" id="IPR052541">
    <property type="entry name" value="SQRD"/>
</dbReference>
<evidence type="ECO:0000259" key="2">
    <source>
        <dbReference type="Pfam" id="PF07992"/>
    </source>
</evidence>
<dbReference type="InterPro" id="IPR023753">
    <property type="entry name" value="FAD/NAD-binding_dom"/>
</dbReference>
<evidence type="ECO:0000256" key="1">
    <source>
        <dbReference type="SAM" id="SignalP"/>
    </source>
</evidence>
<evidence type="ECO:0000313" key="3">
    <source>
        <dbReference type="EMBL" id="BAJ93996.1"/>
    </source>
</evidence>
<dbReference type="AlphaFoldDB" id="F2DFX5"/>
<dbReference type="SUPFAM" id="SSF51905">
    <property type="entry name" value="FAD/NAD(P)-binding domain"/>
    <property type="match status" value="1"/>
</dbReference>
<dbReference type="InterPro" id="IPR036188">
    <property type="entry name" value="FAD/NAD-bd_sf"/>
</dbReference>